<organism evidence="2 3">
    <name type="scientific">Saitoella complicata (strain BCRC 22490 / CBS 7301 / JCM 7358 / NBRC 10748 / NRRL Y-17804)</name>
    <dbReference type="NCBI Taxonomy" id="698492"/>
    <lineage>
        <taxon>Eukaryota</taxon>
        <taxon>Fungi</taxon>
        <taxon>Dikarya</taxon>
        <taxon>Ascomycota</taxon>
        <taxon>Taphrinomycotina</taxon>
        <taxon>Taphrinomycotina incertae sedis</taxon>
        <taxon>Saitoella</taxon>
    </lineage>
</organism>
<evidence type="ECO:0000256" key="1">
    <source>
        <dbReference type="SAM" id="MobiDB-lite"/>
    </source>
</evidence>
<feature type="region of interest" description="Disordered" evidence="1">
    <location>
        <begin position="1"/>
        <end position="38"/>
    </location>
</feature>
<proteinExistence type="predicted"/>
<name>A0A0E9NQJ5_SAICN</name>
<gene>
    <name evidence="2" type="ORF">G7K_6210-t1</name>
</gene>
<accession>A0A0E9NQJ5</accession>
<dbReference type="EMBL" id="BACD03000060">
    <property type="protein sequence ID" value="GAO52124.1"/>
    <property type="molecule type" value="Genomic_DNA"/>
</dbReference>
<protein>
    <submittedName>
        <fullName evidence="2">Uncharacterized protein</fullName>
    </submittedName>
</protein>
<evidence type="ECO:0000313" key="2">
    <source>
        <dbReference type="EMBL" id="GAO52124.1"/>
    </source>
</evidence>
<sequence>MTSPSFPSQRASPPTSPSRTRISRTESAESGNEDILPEEGRSRLLSRLHGPLCFSPGGGRAKFIIARDSSDTRIRRHCLRRDESHFEREDEEGYCSDRGGIEISFCALASFTRFTRTPNSS</sequence>
<reference evidence="2 3" key="2">
    <citation type="journal article" date="2014" name="J. Gen. Appl. Microbiol.">
        <title>The early diverging ascomycetous budding yeast Saitoella complicata has three histone deacetylases belonging to the Clr6, Hos2, and Rpd3 lineages.</title>
        <authorList>
            <person name="Nishida H."/>
            <person name="Matsumoto T."/>
            <person name="Kondo S."/>
            <person name="Hamamoto M."/>
            <person name="Yoshikawa H."/>
        </authorList>
    </citation>
    <scope>NUCLEOTIDE SEQUENCE [LARGE SCALE GENOMIC DNA]</scope>
    <source>
        <strain evidence="2 3">NRRL Y-17804</strain>
    </source>
</reference>
<reference evidence="2 3" key="3">
    <citation type="journal article" date="2015" name="Genome Announc.">
        <title>Draft Genome Sequence of the Archiascomycetous Yeast Saitoella complicata.</title>
        <authorList>
            <person name="Yamauchi K."/>
            <person name="Kondo S."/>
            <person name="Hamamoto M."/>
            <person name="Takahashi Y."/>
            <person name="Ogura Y."/>
            <person name="Hayashi T."/>
            <person name="Nishida H."/>
        </authorList>
    </citation>
    <scope>NUCLEOTIDE SEQUENCE [LARGE SCALE GENOMIC DNA]</scope>
    <source>
        <strain evidence="2 3">NRRL Y-17804</strain>
    </source>
</reference>
<feature type="compositionally biased region" description="Low complexity" evidence="1">
    <location>
        <begin position="7"/>
        <end position="20"/>
    </location>
</feature>
<comment type="caution">
    <text evidence="2">The sequence shown here is derived from an EMBL/GenBank/DDBJ whole genome shotgun (WGS) entry which is preliminary data.</text>
</comment>
<dbReference type="AlphaFoldDB" id="A0A0E9NQJ5"/>
<evidence type="ECO:0000313" key="3">
    <source>
        <dbReference type="Proteomes" id="UP000033140"/>
    </source>
</evidence>
<keyword evidence="3" id="KW-1185">Reference proteome</keyword>
<reference evidence="2 3" key="1">
    <citation type="journal article" date="2011" name="J. Gen. Appl. Microbiol.">
        <title>Draft genome sequencing of the enigmatic yeast Saitoella complicata.</title>
        <authorList>
            <person name="Nishida H."/>
            <person name="Hamamoto M."/>
            <person name="Sugiyama J."/>
        </authorList>
    </citation>
    <scope>NUCLEOTIDE SEQUENCE [LARGE SCALE GENOMIC DNA]</scope>
    <source>
        <strain evidence="2 3">NRRL Y-17804</strain>
    </source>
</reference>
<dbReference type="Proteomes" id="UP000033140">
    <property type="component" value="Unassembled WGS sequence"/>
</dbReference>